<dbReference type="PANTHER" id="PTHR11772:SF2">
    <property type="entry name" value="ASPARAGINE SYNTHETASE [GLUTAMINE-HYDROLYZING]"/>
    <property type="match status" value="1"/>
</dbReference>
<dbReference type="CDD" id="cd01991">
    <property type="entry name" value="Asn_synthase_B_C"/>
    <property type="match status" value="1"/>
</dbReference>
<proteinExistence type="predicted"/>
<keyword evidence="4" id="KW-0547">Nucleotide-binding</keyword>
<dbReference type="EC" id="6.3.5.4" evidence="1"/>
<reference evidence="10 11" key="1">
    <citation type="submission" date="2024-03" db="EMBL/GenBank/DDBJ databases">
        <title>High-quality draft genome sequence of Oceanobacter sp. wDCs-4.</title>
        <authorList>
            <person name="Dong C."/>
        </authorList>
    </citation>
    <scope>NUCLEOTIDE SEQUENCE [LARGE SCALE GENOMIC DNA]</scope>
    <source>
        <strain evidence="11">wDCs-4</strain>
    </source>
</reference>
<evidence type="ECO:0000256" key="1">
    <source>
        <dbReference type="ARBA" id="ARBA00012737"/>
    </source>
</evidence>
<dbReference type="SUPFAM" id="SSF56235">
    <property type="entry name" value="N-terminal nucleophile aminohydrolases (Ntn hydrolases)"/>
    <property type="match status" value="1"/>
</dbReference>
<keyword evidence="5" id="KW-0067">ATP-binding</keyword>
<dbReference type="InterPro" id="IPR014729">
    <property type="entry name" value="Rossmann-like_a/b/a_fold"/>
</dbReference>
<comment type="caution">
    <text evidence="10">The sequence shown here is derived from an EMBL/GenBank/DDBJ whole genome shotgun (WGS) entry which is preliminary data.</text>
</comment>
<keyword evidence="11" id="KW-1185">Reference proteome</keyword>
<comment type="pathway">
    <text evidence="7">Amino-acid biosynthesis.</text>
</comment>
<keyword evidence="3" id="KW-0028">Amino-acid biosynthesis</keyword>
<sequence>MNRIHHRGPDDQSIWSEGDTALGFVRLAINGDLIEGQQPCADGALASAFNGEIYNFKDLAQRYGLGHYCSDTLIILPLFQLLGPEIIHQLDGFYSGVIVNNEAQKVVCLRDHMGKKPLFFGFSEGDLFITSELKALNHIDCFEPLPIGVSEIDLTSGTVTQILDHQAQATTNNLNELLHNAVLKRLPDSEQPLGLFLSGGLDSSLIASIASKYRDDIHYFTLGTEEGSDHQAVQTVIEALNLKKVTFVPLPSKSEIPALIENIVLATESYNPSIVSNGLATWLLARAARQAGIKVVLTGEGADELFGGYHQFSQTDPWRETRRQLIQDMQFTELRRLDMASMAHSIEARCPFLDAKLRSLSDQFEFEQFYRSNQNKVSLRSSFETYLPESILQRRKTSCDVGSGIRGMVVCLKRNGRSEREELRDIWKQHFPFDHSHPYFHQYAAFDRFIDQRGEEHK</sequence>
<dbReference type="RefSeq" id="WP_416206819.1">
    <property type="nucleotide sequence ID" value="NZ_JBBKTX010000020.1"/>
</dbReference>
<evidence type="ECO:0000256" key="8">
    <source>
        <dbReference type="ARBA" id="ARBA00048741"/>
    </source>
</evidence>
<dbReference type="PROSITE" id="PS51278">
    <property type="entry name" value="GATASE_TYPE_2"/>
    <property type="match status" value="1"/>
</dbReference>
<organism evidence="10 11">
    <name type="scientific">Oceanobacter antarcticus</name>
    <dbReference type="NCBI Taxonomy" id="3133425"/>
    <lineage>
        <taxon>Bacteria</taxon>
        <taxon>Pseudomonadati</taxon>
        <taxon>Pseudomonadota</taxon>
        <taxon>Gammaproteobacteria</taxon>
        <taxon>Oceanospirillales</taxon>
        <taxon>Oceanospirillaceae</taxon>
        <taxon>Oceanobacter</taxon>
    </lineage>
</organism>
<evidence type="ECO:0000256" key="3">
    <source>
        <dbReference type="ARBA" id="ARBA00022605"/>
    </source>
</evidence>
<evidence type="ECO:0000256" key="4">
    <source>
        <dbReference type="ARBA" id="ARBA00022741"/>
    </source>
</evidence>
<evidence type="ECO:0000313" key="10">
    <source>
        <dbReference type="EMBL" id="MFK4753825.1"/>
    </source>
</evidence>
<comment type="catalytic activity">
    <reaction evidence="8">
        <text>L-aspartate + L-glutamine + ATP + H2O = L-asparagine + L-glutamate + AMP + diphosphate + H(+)</text>
        <dbReference type="Rhea" id="RHEA:12228"/>
        <dbReference type="ChEBI" id="CHEBI:15377"/>
        <dbReference type="ChEBI" id="CHEBI:15378"/>
        <dbReference type="ChEBI" id="CHEBI:29985"/>
        <dbReference type="ChEBI" id="CHEBI:29991"/>
        <dbReference type="ChEBI" id="CHEBI:30616"/>
        <dbReference type="ChEBI" id="CHEBI:33019"/>
        <dbReference type="ChEBI" id="CHEBI:58048"/>
        <dbReference type="ChEBI" id="CHEBI:58359"/>
        <dbReference type="ChEBI" id="CHEBI:456215"/>
        <dbReference type="EC" id="6.3.5.4"/>
    </reaction>
</comment>
<dbReference type="PIRSF" id="PIRSF001589">
    <property type="entry name" value="Asn_synthetase_glu-h"/>
    <property type="match status" value="1"/>
</dbReference>
<feature type="domain" description="Glutamine amidotransferase type-2" evidence="9">
    <location>
        <begin position="1"/>
        <end position="165"/>
    </location>
</feature>
<dbReference type="InterPro" id="IPR050795">
    <property type="entry name" value="Asn_Synthetase"/>
</dbReference>
<evidence type="ECO:0000256" key="6">
    <source>
        <dbReference type="ARBA" id="ARBA00022888"/>
    </source>
</evidence>
<keyword evidence="2" id="KW-0436">Ligase</keyword>
<dbReference type="InterPro" id="IPR001962">
    <property type="entry name" value="Asn_synthase"/>
</dbReference>
<protein>
    <recommendedName>
        <fullName evidence="1">asparagine synthase (glutamine-hydrolyzing)</fullName>
        <ecNumber evidence="1">6.3.5.4</ecNumber>
    </recommendedName>
</protein>
<dbReference type="InterPro" id="IPR029055">
    <property type="entry name" value="Ntn_hydrolases_N"/>
</dbReference>
<dbReference type="InterPro" id="IPR017932">
    <property type="entry name" value="GATase_2_dom"/>
</dbReference>
<accession>A0ABW8NLG7</accession>
<dbReference type="Gene3D" id="3.60.20.10">
    <property type="entry name" value="Glutamine Phosphoribosylpyrophosphate, subunit 1, domain 1"/>
    <property type="match status" value="1"/>
</dbReference>
<keyword evidence="6" id="KW-0061">Asparagine biosynthesis</keyword>
<dbReference type="Pfam" id="PF00733">
    <property type="entry name" value="Asn_synthase"/>
    <property type="match status" value="1"/>
</dbReference>
<evidence type="ECO:0000313" key="11">
    <source>
        <dbReference type="Proteomes" id="UP001620597"/>
    </source>
</evidence>
<name>A0ABW8NLG7_9GAMM</name>
<gene>
    <name evidence="10" type="ORF">WG929_15530</name>
</gene>
<dbReference type="PANTHER" id="PTHR11772">
    <property type="entry name" value="ASPARAGINE SYNTHETASE"/>
    <property type="match status" value="1"/>
</dbReference>
<dbReference type="Gene3D" id="3.40.50.620">
    <property type="entry name" value="HUPs"/>
    <property type="match status" value="1"/>
</dbReference>
<evidence type="ECO:0000256" key="5">
    <source>
        <dbReference type="ARBA" id="ARBA00022840"/>
    </source>
</evidence>
<dbReference type="SUPFAM" id="SSF52402">
    <property type="entry name" value="Adenine nucleotide alpha hydrolases-like"/>
    <property type="match status" value="1"/>
</dbReference>
<evidence type="ECO:0000256" key="7">
    <source>
        <dbReference type="ARBA" id="ARBA00029440"/>
    </source>
</evidence>
<evidence type="ECO:0000256" key="2">
    <source>
        <dbReference type="ARBA" id="ARBA00022598"/>
    </source>
</evidence>
<dbReference type="Proteomes" id="UP001620597">
    <property type="component" value="Unassembled WGS sequence"/>
</dbReference>
<dbReference type="Pfam" id="PF13522">
    <property type="entry name" value="GATase_6"/>
    <property type="match status" value="1"/>
</dbReference>
<evidence type="ECO:0000259" key="9">
    <source>
        <dbReference type="PROSITE" id="PS51278"/>
    </source>
</evidence>
<dbReference type="EMBL" id="JBBKTX010000020">
    <property type="protein sequence ID" value="MFK4753825.1"/>
    <property type="molecule type" value="Genomic_DNA"/>
</dbReference>
<dbReference type="InterPro" id="IPR006426">
    <property type="entry name" value="Asn_synth_AEB"/>
</dbReference>